<organism evidence="1 2">
    <name type="scientific">Chara braunii</name>
    <name type="common">Braun's stonewort</name>
    <dbReference type="NCBI Taxonomy" id="69332"/>
    <lineage>
        <taxon>Eukaryota</taxon>
        <taxon>Viridiplantae</taxon>
        <taxon>Streptophyta</taxon>
        <taxon>Charophyceae</taxon>
        <taxon>Charales</taxon>
        <taxon>Characeae</taxon>
        <taxon>Chara</taxon>
    </lineage>
</organism>
<dbReference type="Gramene" id="GBG75850">
    <property type="protein sequence ID" value="GBG75850"/>
    <property type="gene ID" value="CBR_g21094"/>
</dbReference>
<evidence type="ECO:0000313" key="2">
    <source>
        <dbReference type="Proteomes" id="UP000265515"/>
    </source>
</evidence>
<protein>
    <recommendedName>
        <fullName evidence="3">Reverse transcriptase domain-containing protein</fullName>
    </recommendedName>
</protein>
<evidence type="ECO:0008006" key="3">
    <source>
        <dbReference type="Google" id="ProtNLM"/>
    </source>
</evidence>
<name>A0A388L0M0_CHABU</name>
<reference evidence="1 2" key="1">
    <citation type="journal article" date="2018" name="Cell">
        <title>The Chara Genome: Secondary Complexity and Implications for Plant Terrestrialization.</title>
        <authorList>
            <person name="Nishiyama T."/>
            <person name="Sakayama H."/>
            <person name="Vries J.D."/>
            <person name="Buschmann H."/>
            <person name="Saint-Marcoux D."/>
            <person name="Ullrich K.K."/>
            <person name="Haas F.B."/>
            <person name="Vanderstraeten L."/>
            <person name="Becker D."/>
            <person name="Lang D."/>
            <person name="Vosolsobe S."/>
            <person name="Rombauts S."/>
            <person name="Wilhelmsson P.K.I."/>
            <person name="Janitza P."/>
            <person name="Kern R."/>
            <person name="Heyl A."/>
            <person name="Rumpler F."/>
            <person name="Villalobos L.I.A.C."/>
            <person name="Clay J.M."/>
            <person name="Skokan R."/>
            <person name="Toyoda A."/>
            <person name="Suzuki Y."/>
            <person name="Kagoshima H."/>
            <person name="Schijlen E."/>
            <person name="Tajeshwar N."/>
            <person name="Catarino B."/>
            <person name="Hetherington A.J."/>
            <person name="Saltykova A."/>
            <person name="Bonnot C."/>
            <person name="Breuninger H."/>
            <person name="Symeonidi A."/>
            <person name="Radhakrishnan G.V."/>
            <person name="Van Nieuwerburgh F."/>
            <person name="Deforce D."/>
            <person name="Chang C."/>
            <person name="Karol K.G."/>
            <person name="Hedrich R."/>
            <person name="Ulvskov P."/>
            <person name="Glockner G."/>
            <person name="Delwiche C.F."/>
            <person name="Petrasek J."/>
            <person name="Van de Peer Y."/>
            <person name="Friml J."/>
            <person name="Beilby M."/>
            <person name="Dolan L."/>
            <person name="Kohara Y."/>
            <person name="Sugano S."/>
            <person name="Fujiyama A."/>
            <person name="Delaux P.-M."/>
            <person name="Quint M."/>
            <person name="TheiBen G."/>
            <person name="Hagemann M."/>
            <person name="Harholt J."/>
            <person name="Dunand C."/>
            <person name="Zachgo S."/>
            <person name="Langdale J."/>
            <person name="Maumus F."/>
            <person name="Straeten D.V.D."/>
            <person name="Gould S.B."/>
            <person name="Rensing S.A."/>
        </authorList>
    </citation>
    <scope>NUCLEOTIDE SEQUENCE [LARGE SCALE GENOMIC DNA]</scope>
    <source>
        <strain evidence="1 2">S276</strain>
    </source>
</reference>
<sequence>MTKVRINGKVKKLSTAKGELQRGATVVFIGITKTTTTTATYMQELRWMLKKPILFKNLVSCTTNQLVRMYRAAGYFREKKTKNDLRLKIDRAVKKKTGVGIRKRIQVKVTYDRQIVKRKVRQATEGVVGGKVKDGAVANQIKGRIRVTWKRNRTVGEILHNHRRHAHVEEQLCTCRAAGLPTIDGHVHTRFSELGDVPGLMKNGRNVTCSSKGCADQDIVQAIVEGTSHLGGRMEDVNIPAGGFMSKEVAGLHGQDTWDEEQVMKWGKRFEGLVLAPVDHNQGDTAVICLVIYRHAFGKTFVWNSNYEDAREKEQDILERERKDFEQASLNKIAAWKRDGRIGRAYVIPKDKDLGRWRPIAPATGDPAGAAQRKVAKALHYMMKLFPKKHTFYLHSIQELPKKLETVQQRLTENGCTRVEGRCYDIKDMFTKIPHDAVRRSVWQLLLWYANKGWRQVKVSRRGKMCTLSKTCRATDGYVGIRFESMFAMVEYDLNNAYVKCGQVVRRQISGIPMGKCTSPILATITCAMAEFNMLKGLGSDRKLVEGWRIVDDITVVVGRKEAERGPNEGVFEKLETSYDGNLTLVRKDGGKDWWHFLGGSFYLQQQPVRLTFVPGTKNMVALRETASIRYQTMQDYASYSEKRLKKSTLAATMKRLWCSTSCQVLVIGSIAYTMWETYLRGYAPKVSLGALAKLVEATGDSNLRCLLQMFSMGFLWKVRGVTGNRGPGKRGQRVWVGGNE</sequence>
<dbReference type="EMBL" id="BFEA01000232">
    <property type="protein sequence ID" value="GBG75850.1"/>
    <property type="molecule type" value="Genomic_DNA"/>
</dbReference>
<dbReference type="AlphaFoldDB" id="A0A388L0M0"/>
<proteinExistence type="predicted"/>
<comment type="caution">
    <text evidence="1">The sequence shown here is derived from an EMBL/GenBank/DDBJ whole genome shotgun (WGS) entry which is preliminary data.</text>
</comment>
<evidence type="ECO:0000313" key="1">
    <source>
        <dbReference type="EMBL" id="GBG75850.1"/>
    </source>
</evidence>
<gene>
    <name evidence="1" type="ORF">CBR_g21094</name>
</gene>
<keyword evidence="2" id="KW-1185">Reference proteome</keyword>
<accession>A0A388L0M0</accession>
<dbReference type="Proteomes" id="UP000265515">
    <property type="component" value="Unassembled WGS sequence"/>
</dbReference>